<dbReference type="Proteomes" id="UP001333818">
    <property type="component" value="Unassembled WGS sequence"/>
</dbReference>
<keyword evidence="1" id="KW-0808">Transferase</keyword>
<dbReference type="SUPFAM" id="SSF53756">
    <property type="entry name" value="UDP-Glycosyltransferase/glycogen phosphorylase"/>
    <property type="match status" value="1"/>
</dbReference>
<sequence>MLHFFLTGYAIREHSYSRYEFYNFELAKWAEYYLSQKVSFHQSNWCTGKVTENPQDILLGHPTWDNPEQAEASGIGQIKCDWVKDNALTPQAACHPNTYIIMPWVPEFPQEWVPNLVKVESQLLAVNKIFTLCGQVWFDRTLAKVDDSIQSRVKHKLIRSNIGVALQNFPFVKQQFNPIGKRQMLHVSTLGSYKGFDVTCESLKGLDTLLNVASQSLKAPQGMVDVRINDRQYSFNFLGGINNGDPSLNQWVVNTCDFYIHTATLDAQATAILENCARGLIPLVTPESGFDCPDAIFLTHDPDRNRQIIEWALNLPEAELLNRSQKIRDYLLREHNWETIFDKIWDGIQSDIEVRKHASSKSGLEASQPQYFDLQENPSNQSQSNSLVEQIEQAIALLSDAKPLAALGIVEALLAKDSTLQGMHYLKSLCLRASGQIPASLAAAETELAINPSHFYADEAIKTLRILADRQAHKSPTRERIWESKLTRDNMLPIELGAHLYSYKGIPMLKNPFDLALYPLLLWEVKPRSIIEIGSKYGGSALWMADLLDNFHIDGHIYSVDLIPVNLVRSDRVTFLGGDGRRLETVFSPEFLHALPRPLLVIEDADHTYETTSKVLEFFHPYLRQGEYILVEDGMTCEGALKASKEFLDTRGDAYEVDRNYCDFFGTNVTWNINGYLRKTKDAFPIEPESTSLDFLPLRDINLIIFPDWSASTDAIRQSLSQVIRQVLLHSDRGSITLLIDASDMEVNSGDDLLAELTMNLIMQEDIDLEEEPQIALVSALNSAEWQTLLKLVSLRIVTDIDNSKNIYQAGAASLPTILPDEQFLATQFQTDLRLRKAPEKGIATMSIEPQIPERPMTQITQGLAGKKDYISSGLEVVYPDVSFPHMISGNTDTCGWPYLRREIPHNWYVDKRQPTIGFLSRDEAHILYNNALQFKGKRALEIGCWMGWSACHLALAGVQLDVIDPLLERDEFLESIRSSLTAAGVIGTINLVGGFSPQKVEELATQSNRKWSLIFIDGNHDAPYPLNDAVICETLAEENAMILFHDLVSPEVSHGLDYFRARGWQTMIYQTMQIMGVAWRGNVQPIHHIPDPSITWQLPIHLQHYDVSGVSRPDLKEFRELLEQVHPFTLLSEARLYSLYSATKHICLQDIEGNFVECGTFKGGAAALMASVIKRYSQRPRKLYAFDTFEGMPEPSAIDRHQGVHANDTPYGVGTLKAPIAENLNRISAQLEVQTIIEPVQGLFAETLPVYHDKIGKIALLHADGDWYESTMDIFNNLYDSVITGGTIQVDDYGHWEGCREALHDFERVRDVVFELEIVDYTGVRFYKPTQASQDSAYWHTELPAPTLSSLQNACFKYAYRGIRMQKNPFDLALYPLLLWELQPKTIIEIGSCAGGSAVWFADMLDTYKIDGHVYSIDINKVTDVYHPRVTFIEGDQNDLSSVLTDNFLQSIKHPLLVVEDGAHFYETTLFALNFFHPYLQKGDYIVVEDGIISDLGVDPLYNRGGPCRALKEFLLNHQTEYIIDRKYCDFFGRNLTWNVNGYLKKIVNPNLLNLPLREINLIIFPDWLQPQTLIYEELQKVVKQILGHPNHDKVTLLVDGSTTNSEQADEMLADAIVNLILQEDIDLEEEPQITLVSDLSSVEWQALIKQIHSRIATNIDDRERIQQTGAASLETITSEQLLAIQFAP</sequence>
<dbReference type="Pfam" id="PF13578">
    <property type="entry name" value="Methyltransf_24"/>
    <property type="match status" value="1"/>
</dbReference>
<dbReference type="EMBL" id="JAZBJZ010000123">
    <property type="protein sequence ID" value="MEE3719291.1"/>
    <property type="molecule type" value="Genomic_DNA"/>
</dbReference>
<accession>A0AAW9Q2E4</accession>
<dbReference type="SUPFAM" id="SSF53335">
    <property type="entry name" value="S-adenosyl-L-methionine-dependent methyltransferases"/>
    <property type="match status" value="4"/>
</dbReference>
<evidence type="ECO:0000313" key="1">
    <source>
        <dbReference type="EMBL" id="MEE3719291.1"/>
    </source>
</evidence>
<organism evidence="1 2">
    <name type="scientific">Tumidithrix elongata BACA0141</name>
    <dbReference type="NCBI Taxonomy" id="2716417"/>
    <lineage>
        <taxon>Bacteria</taxon>
        <taxon>Bacillati</taxon>
        <taxon>Cyanobacteriota</taxon>
        <taxon>Cyanophyceae</taxon>
        <taxon>Pseudanabaenales</taxon>
        <taxon>Pseudanabaenaceae</taxon>
        <taxon>Tumidithrix</taxon>
        <taxon>Tumidithrix elongata</taxon>
    </lineage>
</organism>
<comment type="caution">
    <text evidence="1">The sequence shown here is derived from an EMBL/GenBank/DDBJ whole genome shotgun (WGS) entry which is preliminary data.</text>
</comment>
<name>A0AAW9Q2E4_9CYAN</name>
<dbReference type="Pfam" id="PF05711">
    <property type="entry name" value="TylF"/>
    <property type="match status" value="1"/>
</dbReference>
<protein>
    <submittedName>
        <fullName evidence="1">CmcI family methyltransferase</fullName>
    </submittedName>
</protein>
<dbReference type="PANTHER" id="PTHR40036">
    <property type="entry name" value="MACROCIN O-METHYLTRANSFERASE"/>
    <property type="match status" value="1"/>
</dbReference>
<dbReference type="GO" id="GO:0032259">
    <property type="term" value="P:methylation"/>
    <property type="evidence" value="ECO:0007669"/>
    <property type="project" value="UniProtKB-KW"/>
</dbReference>
<dbReference type="GO" id="GO:0008610">
    <property type="term" value="P:lipid biosynthetic process"/>
    <property type="evidence" value="ECO:0007669"/>
    <property type="project" value="InterPro"/>
</dbReference>
<keyword evidence="2" id="KW-1185">Reference proteome</keyword>
<keyword evidence="1" id="KW-0489">Methyltransferase</keyword>
<dbReference type="PANTHER" id="PTHR40036:SF1">
    <property type="entry name" value="MACROCIN O-METHYLTRANSFERASE"/>
    <property type="match status" value="1"/>
</dbReference>
<dbReference type="InterPro" id="IPR008884">
    <property type="entry name" value="TylF_MeTrfase"/>
</dbReference>
<dbReference type="InterPro" id="IPR007072">
    <property type="entry name" value="RNMT_CmcI"/>
</dbReference>
<gene>
    <name evidence="1" type="ORF">V2H45_21335</name>
</gene>
<dbReference type="Pfam" id="PF04989">
    <property type="entry name" value="RMNT_CmcI"/>
    <property type="match status" value="2"/>
</dbReference>
<proteinExistence type="predicted"/>
<dbReference type="RefSeq" id="WP_330485728.1">
    <property type="nucleotide sequence ID" value="NZ_JAZBJZ010000123.1"/>
</dbReference>
<dbReference type="GO" id="GO:0008168">
    <property type="term" value="F:methyltransferase activity"/>
    <property type="evidence" value="ECO:0007669"/>
    <property type="project" value="UniProtKB-KW"/>
</dbReference>
<dbReference type="Gene3D" id="3.40.50.150">
    <property type="entry name" value="Vaccinia Virus protein VP39"/>
    <property type="match status" value="4"/>
</dbReference>
<dbReference type="InterPro" id="IPR029063">
    <property type="entry name" value="SAM-dependent_MTases_sf"/>
</dbReference>
<reference evidence="1" key="1">
    <citation type="submission" date="2024-01" db="EMBL/GenBank/DDBJ databases">
        <title>Bank of Algae and Cyanobacteria of the Azores (BACA) strain genomes.</title>
        <authorList>
            <person name="Luz R."/>
            <person name="Cordeiro R."/>
            <person name="Fonseca A."/>
            <person name="Goncalves V."/>
        </authorList>
    </citation>
    <scope>NUCLEOTIDE SEQUENCE</scope>
    <source>
        <strain evidence="1">BACA0141</strain>
    </source>
</reference>
<evidence type="ECO:0000313" key="2">
    <source>
        <dbReference type="Proteomes" id="UP001333818"/>
    </source>
</evidence>